<dbReference type="InterPro" id="IPR050678">
    <property type="entry name" value="DNA_Partitioning_ATPase"/>
</dbReference>
<dbReference type="InterPro" id="IPR027417">
    <property type="entry name" value="P-loop_NTPase"/>
</dbReference>
<name>A0A1E3KWU3_9BACL</name>
<organism evidence="2 3">
    <name type="scientific">Paenibacillus nuruki</name>
    <dbReference type="NCBI Taxonomy" id="1886670"/>
    <lineage>
        <taxon>Bacteria</taxon>
        <taxon>Bacillati</taxon>
        <taxon>Bacillota</taxon>
        <taxon>Bacilli</taxon>
        <taxon>Bacillales</taxon>
        <taxon>Paenibacillaceae</taxon>
        <taxon>Paenibacillus</taxon>
    </lineage>
</organism>
<comment type="caution">
    <text evidence="2">The sequence shown here is derived from an EMBL/GenBank/DDBJ whole genome shotgun (WGS) entry which is preliminary data.</text>
</comment>
<sequence>MGIVISVGVQKGGVGKTTTTSVSSYLLAEMGYDVLVIDFDSQGNTSRMLSKKNLNTFTNQTILDAIIERNPENFIYNLNESYDTNESFGRYDLLPADDSLASLNRETEKHKINVAFSLKEIVASVKSKYDFIFIDQPPNIGEHTVAALVVSDYSVVMLQSEPLCYVAIPRYLELVEQVKEKLNKNLRLAGILATMLDSRTSIDKHIIEQCRLQYEDWVFDSVIKRKNRIKEFSLSGIQHRTKEDKEALLPYLEFVKELIQRVK</sequence>
<dbReference type="Proteomes" id="UP000094578">
    <property type="component" value="Unassembled WGS sequence"/>
</dbReference>
<proteinExistence type="predicted"/>
<feature type="domain" description="AAA" evidence="1">
    <location>
        <begin position="4"/>
        <end position="187"/>
    </location>
</feature>
<dbReference type="InterPro" id="IPR025669">
    <property type="entry name" value="AAA_dom"/>
</dbReference>
<dbReference type="PANTHER" id="PTHR13696">
    <property type="entry name" value="P-LOOP CONTAINING NUCLEOSIDE TRIPHOSPHATE HYDROLASE"/>
    <property type="match status" value="1"/>
</dbReference>
<accession>A0A1E3KWU3</accession>
<dbReference type="SUPFAM" id="SSF52540">
    <property type="entry name" value="P-loop containing nucleoside triphosphate hydrolases"/>
    <property type="match status" value="1"/>
</dbReference>
<dbReference type="RefSeq" id="WP_069329960.1">
    <property type="nucleotide sequence ID" value="NZ_MDER01000104.1"/>
</dbReference>
<dbReference type="EMBL" id="MDER01000104">
    <property type="protein sequence ID" value="ODP26007.1"/>
    <property type="molecule type" value="Genomic_DNA"/>
</dbReference>
<gene>
    <name evidence="2" type="ORF">PTI45_04662</name>
</gene>
<dbReference type="PANTHER" id="PTHR13696:SF52">
    <property type="entry name" value="PARA FAMILY PROTEIN CT_582"/>
    <property type="match status" value="1"/>
</dbReference>
<evidence type="ECO:0000313" key="3">
    <source>
        <dbReference type="Proteomes" id="UP000094578"/>
    </source>
</evidence>
<protein>
    <submittedName>
        <fullName evidence="2">Sporulation initiation inhibitor protein Soj</fullName>
    </submittedName>
</protein>
<dbReference type="CDD" id="cd02042">
    <property type="entry name" value="ParAB_family"/>
    <property type="match status" value="1"/>
</dbReference>
<keyword evidence="3" id="KW-1185">Reference proteome</keyword>
<dbReference type="Gene3D" id="3.40.50.300">
    <property type="entry name" value="P-loop containing nucleotide triphosphate hydrolases"/>
    <property type="match status" value="1"/>
</dbReference>
<dbReference type="AlphaFoldDB" id="A0A1E3KWU3"/>
<dbReference type="STRING" id="1886670.PTI45_04662"/>
<evidence type="ECO:0000313" key="2">
    <source>
        <dbReference type="EMBL" id="ODP26007.1"/>
    </source>
</evidence>
<dbReference type="Pfam" id="PF13614">
    <property type="entry name" value="AAA_31"/>
    <property type="match status" value="1"/>
</dbReference>
<reference evidence="2 3" key="1">
    <citation type="submission" date="2016-08" db="EMBL/GenBank/DDBJ databases">
        <title>Genome sequencing of Paenibacillus sp. TI45-13ar, isolated from Korean traditional nuruk.</title>
        <authorList>
            <person name="Kim S.-J."/>
        </authorList>
    </citation>
    <scope>NUCLEOTIDE SEQUENCE [LARGE SCALE GENOMIC DNA]</scope>
    <source>
        <strain evidence="2 3">TI45-13ar</strain>
    </source>
</reference>
<evidence type="ECO:0000259" key="1">
    <source>
        <dbReference type="Pfam" id="PF13614"/>
    </source>
</evidence>